<feature type="compositionally biased region" description="Gly residues" evidence="1">
    <location>
        <begin position="25"/>
        <end position="57"/>
    </location>
</feature>
<dbReference type="Pfam" id="PF00932">
    <property type="entry name" value="LTD"/>
    <property type="match status" value="1"/>
</dbReference>
<gene>
    <name evidence="3" type="ORF">BE15_19635</name>
</gene>
<dbReference type="Gene3D" id="2.60.40.1260">
    <property type="entry name" value="Lamin Tail domain"/>
    <property type="match status" value="1"/>
</dbReference>
<evidence type="ECO:0000313" key="3">
    <source>
        <dbReference type="EMBL" id="KYF62130.1"/>
    </source>
</evidence>
<evidence type="ECO:0000313" key="4">
    <source>
        <dbReference type="Proteomes" id="UP000075260"/>
    </source>
</evidence>
<dbReference type="InterPro" id="IPR001322">
    <property type="entry name" value="Lamin_tail_dom"/>
</dbReference>
<evidence type="ECO:0000259" key="2">
    <source>
        <dbReference type="PROSITE" id="PS51841"/>
    </source>
</evidence>
<proteinExistence type="predicted"/>
<dbReference type="PROSITE" id="PS51841">
    <property type="entry name" value="LTD"/>
    <property type="match status" value="1"/>
</dbReference>
<organism evidence="3 4">
    <name type="scientific">Sorangium cellulosum</name>
    <name type="common">Polyangium cellulosum</name>
    <dbReference type="NCBI Taxonomy" id="56"/>
    <lineage>
        <taxon>Bacteria</taxon>
        <taxon>Pseudomonadati</taxon>
        <taxon>Myxococcota</taxon>
        <taxon>Polyangia</taxon>
        <taxon>Polyangiales</taxon>
        <taxon>Polyangiaceae</taxon>
        <taxon>Sorangium</taxon>
    </lineage>
</organism>
<dbReference type="EMBL" id="JEMA01001123">
    <property type="protein sequence ID" value="KYF62130.1"/>
    <property type="molecule type" value="Genomic_DNA"/>
</dbReference>
<comment type="caution">
    <text evidence="3">The sequence shown here is derived from an EMBL/GenBank/DDBJ whole genome shotgun (WGS) entry which is preliminary data.</text>
</comment>
<sequence length="303" mass="30235">MACGGDDPAGAGGASSSSTTSSTTGEGGGGGGGGETGGGGAGGDGGAGGGEGGGGEVSGEPAGHLLISEIVVAPGAAEFIEIWNPTERDVDLTNYYLSDNTVYYLIAAGVAWEPSGSAGTDFLVQFPAGTVIEAGKHLVLATHDGFELEYDRCADFALDSAPIPCGGEDVPAMVAPTNGALGAQSGGLLTGDGEMVVLFEWDGTEGAPVKDVDYVIWGAELGNSEMAYKTGKSGYADDTSRNSQRAAAVAGDRQSITRCSDREAGELLTEGNGITGHDETSEWLDVSFTVATTPSPGEASDCE</sequence>
<reference evidence="3 4" key="1">
    <citation type="submission" date="2014-02" db="EMBL/GenBank/DDBJ databases">
        <title>The small core and large imbalanced accessory genome model reveals a collaborative survival strategy of Sorangium cellulosum strains in nature.</title>
        <authorList>
            <person name="Han K."/>
            <person name="Peng R."/>
            <person name="Blom J."/>
            <person name="Li Y.-Z."/>
        </authorList>
    </citation>
    <scope>NUCLEOTIDE SEQUENCE [LARGE SCALE GENOMIC DNA]</scope>
    <source>
        <strain evidence="3 4">So0008-312</strain>
    </source>
</reference>
<dbReference type="InterPro" id="IPR036415">
    <property type="entry name" value="Lamin_tail_dom_sf"/>
</dbReference>
<accession>A0A150Q2I7</accession>
<dbReference type="Proteomes" id="UP000075260">
    <property type="component" value="Unassembled WGS sequence"/>
</dbReference>
<feature type="region of interest" description="Disordered" evidence="1">
    <location>
        <begin position="1"/>
        <end position="60"/>
    </location>
</feature>
<feature type="compositionally biased region" description="Low complexity" evidence="1">
    <location>
        <begin position="1"/>
        <end position="24"/>
    </location>
</feature>
<evidence type="ECO:0000256" key="1">
    <source>
        <dbReference type="SAM" id="MobiDB-lite"/>
    </source>
</evidence>
<dbReference type="SUPFAM" id="SSF74853">
    <property type="entry name" value="Lamin A/C globular tail domain"/>
    <property type="match status" value="1"/>
</dbReference>
<feature type="domain" description="LTD" evidence="2">
    <location>
        <begin position="53"/>
        <end position="219"/>
    </location>
</feature>
<dbReference type="AlphaFoldDB" id="A0A150Q2I7"/>
<dbReference type="OrthoDB" id="5506628at2"/>
<name>A0A150Q2I7_SORCE</name>
<protein>
    <recommendedName>
        <fullName evidence="2">LTD domain-containing protein</fullName>
    </recommendedName>
</protein>